<dbReference type="NCBIfam" id="NF047352">
    <property type="entry name" value="P_loop_sacsin"/>
    <property type="match status" value="1"/>
</dbReference>
<comment type="caution">
    <text evidence="2">The sequence shown here is derived from an EMBL/GenBank/DDBJ whole genome shotgun (WGS) entry which is preliminary data.</text>
</comment>
<dbReference type="PANTHER" id="PTHR32387:SF3">
    <property type="entry name" value="ATP_DNA BINDING PROTEIN"/>
    <property type="match status" value="1"/>
</dbReference>
<proteinExistence type="predicted"/>
<dbReference type="SUPFAM" id="SSF55874">
    <property type="entry name" value="ATPase domain of HSP90 chaperone/DNA topoisomerase II/histidine kinase"/>
    <property type="match status" value="1"/>
</dbReference>
<dbReference type="Pfam" id="PF25794">
    <property type="entry name" value="SACS"/>
    <property type="match status" value="1"/>
</dbReference>
<evidence type="ECO:0000313" key="2">
    <source>
        <dbReference type="EMBL" id="KAF4362625.1"/>
    </source>
</evidence>
<dbReference type="InterPro" id="IPR052957">
    <property type="entry name" value="Auxin_embryo_med"/>
</dbReference>
<evidence type="ECO:0000259" key="1">
    <source>
        <dbReference type="Pfam" id="PF25794"/>
    </source>
</evidence>
<dbReference type="InterPro" id="IPR058210">
    <property type="entry name" value="SACS/Nov_dom"/>
</dbReference>
<dbReference type="Gene3D" id="3.30.565.10">
    <property type="entry name" value="Histidine kinase-like ATPase, C-terminal domain"/>
    <property type="match status" value="1"/>
</dbReference>
<dbReference type="InterPro" id="IPR036890">
    <property type="entry name" value="HATPase_C_sf"/>
</dbReference>
<accession>A0A7J6EW94</accession>
<keyword evidence="3" id="KW-1185">Reference proteome</keyword>
<dbReference type="PANTHER" id="PTHR32387">
    <property type="entry name" value="WU:FJ29H11"/>
    <property type="match status" value="1"/>
</dbReference>
<gene>
    <name evidence="2" type="ORF">G4B88_026187</name>
</gene>
<name>A0A7J6EW94_CANSA</name>
<evidence type="ECO:0000313" key="3">
    <source>
        <dbReference type="Proteomes" id="UP000583929"/>
    </source>
</evidence>
<dbReference type="Proteomes" id="UP000583929">
    <property type="component" value="Unassembled WGS sequence"/>
</dbReference>
<protein>
    <recommendedName>
        <fullName evidence="1">Sacsin/Nov domain-containing protein</fullName>
    </recommendedName>
</protein>
<reference evidence="2 3" key="1">
    <citation type="journal article" date="2020" name="bioRxiv">
        <title>Sequence and annotation of 42 cannabis genomes reveals extensive copy number variation in cannabinoid synthesis and pathogen resistance genes.</title>
        <authorList>
            <person name="Mckernan K.J."/>
            <person name="Helbert Y."/>
            <person name="Kane L.T."/>
            <person name="Ebling H."/>
            <person name="Zhang L."/>
            <person name="Liu B."/>
            <person name="Eaton Z."/>
            <person name="Mclaughlin S."/>
            <person name="Kingan S."/>
            <person name="Baybayan P."/>
            <person name="Concepcion G."/>
            <person name="Jordan M."/>
            <person name="Riva A."/>
            <person name="Barbazuk W."/>
            <person name="Harkins T."/>
        </authorList>
    </citation>
    <scope>NUCLEOTIDE SEQUENCE [LARGE SCALE GENOMIC DNA]</scope>
    <source>
        <strain evidence="3">cv. Jamaican Lion 4</strain>
        <tissue evidence="2">Leaf</tissue>
    </source>
</reference>
<dbReference type="EMBL" id="JAATIQ010000309">
    <property type="protein sequence ID" value="KAF4362625.1"/>
    <property type="molecule type" value="Genomic_DNA"/>
</dbReference>
<sequence length="1791" mass="204016">MVLFFKNLLLITSRPHIFSNGYQIRFNEEPCSQLGYIVPEWLDKNPTLHELKQIYGSGSGSSSSSDSGFGSVLIVPNMAMEKAKQHIEEIRRTKFSIGGNLNPLTEDLHQAVKNLSAELYAKDVHFLMELIQNAEDNEYVEGVDPSLEFIITSKDITATGAPATLLICNNERGFSCKNIESICSVGRSTKKGNRKRGYIGEKGIGFKSVFLITARPYIFSNGYQIRFNEEPCEHCNVGYIVPEWVDENPTLPELQQIYGTSGSGLPTTILILPLKPDKVKPVKHQLSTIHPQVLLFLTKIKKLSVREDNEDPRLNTVNAIAISQETDFRQRKNIDAESFTLHLSAEENGTEKECMFYMWKQKFAIQPKYRVEKRAEMEEWSITLAFPFGERLRRGTHSPGVYSFLPTEMVTNFPFIIQADFLLASSRETILLDNIWNKGILECVPIAFIDAFKSMVKTSEDAPVWNLPDKFRFLPVKASNYQELNVVRDAIKAKLLEEEIVPSEMVVKQKFFHKPCDVGRLMPAFWSILDKARQQGVSLHKLSSHGKYILSSSFDREEFDDILNFLEVQQVDNEWYAKCIEGSSLVDRVSDPVYLELLMFIADNWSTKFQCTNINNIPLIKYEDHSGNISMFSISESVTWDGKSKVYLSLLPNQDSWLIEWNKEFGSVSNCFFLPKITMDAIRSSSRAVTLLKWLQGNVKVGAVDVNSYSDLLCKSHFKEGRLVISYAHFLYHSKSKDYLSKQQVIDLCSSMPVVDSYGHVITQRSGVLVPANGSKWAGLFVSSLWRREDYVELSSDYLSPGSHCKLSTPENVLLQFLKDHADASDVPHIPPPNARIPAVSGTLTKQNAFLLLDWIDYWRSKRSHFPNNFLSSIMEGSWLRITLNGSRGSRPPPQSFFLSNSSHSWGSIMQNESVLVDIPLVDVNYYGNKIKEYKEALKTVGVMSEYEEACKFIGEHLMSLADYGTLTRSNVISILKFIRFLRSKCLSLEEFINSIKGKRWLRTSNGDRSPCESVLFDNDWNTALKISDIPFIDEQYYGEEIRTFKTELGLLGVVVAFSGNHQLVVDYLKSSSHLNYLSSDSLLLILQCMRSVSQRSVRKIVGALQGTKCLKTKAGYKSSGECILYDPEWGCLLQVVDGIPVMDPNFYEKSLYNYKEELKLIGVVVDFEGATKVFANFFKERASNRSITKQIVLSLLSCYRKLQESTHKFPADLKTCIREVKWLRTCHCDYYRSPKDCILFGSEWESIFPISRLPLIDDSDNGYGKGIHEYKKELKSMGVVLDFKDGVNFVAGGLRFHDINLITPSNALSLLKCIRLLMQKKDYTFPENFSKELSRDWLKTNDGYRPPNKCILFDSKWGECLNCTDGPFIDEKFYGSEIASYKEELKAIGVIVEVENGCQLIASQLGSHTELSKIVRIYDYLSKFKWVPKSEDRKIWIPNGSHKGVWVSPEDCVISDKSELFSLQLTILDKYYDHNLFFFSSAFQVKNSPSIEDYCKLWKVWENSGHSLSHDQCWKFWSYIIRHSSSKEEKSFLDELEKVPTANSGCNDIVLLNKHDVFVADDLQLKDLFEQCSAQPIFVWYPQPSMPVLPRTKLLEVFQKIGVRTISESVKKEEVSITKDAENEQVVSKDALIGKGLIKLILGFLAHPSLKMDEKERHKAVEGLLNATVFETVEPINVSYNLSLSSGKTLNVKASRMVRWDKDSSKIFTQKIDESKGPGNLIERATYFSRVISEGVLWEHGEHIDTLSELLKLAFLLDFNEEAVAFLMKSKNLQIFLEDEKFISSAFPSD</sequence>
<organism evidence="2 3">
    <name type="scientific">Cannabis sativa</name>
    <name type="common">Hemp</name>
    <name type="synonym">Marijuana</name>
    <dbReference type="NCBI Taxonomy" id="3483"/>
    <lineage>
        <taxon>Eukaryota</taxon>
        <taxon>Viridiplantae</taxon>
        <taxon>Streptophyta</taxon>
        <taxon>Embryophyta</taxon>
        <taxon>Tracheophyta</taxon>
        <taxon>Spermatophyta</taxon>
        <taxon>Magnoliopsida</taxon>
        <taxon>eudicotyledons</taxon>
        <taxon>Gunneridae</taxon>
        <taxon>Pentapetalae</taxon>
        <taxon>rosids</taxon>
        <taxon>fabids</taxon>
        <taxon>Rosales</taxon>
        <taxon>Cannabaceae</taxon>
        <taxon>Cannabis</taxon>
    </lineage>
</organism>
<feature type="domain" description="Sacsin/Nov" evidence="1">
    <location>
        <begin position="106"/>
        <end position="223"/>
    </location>
</feature>